<evidence type="ECO:0000256" key="1">
    <source>
        <dbReference type="SAM" id="MobiDB-lite"/>
    </source>
</evidence>
<feature type="compositionally biased region" description="Low complexity" evidence="1">
    <location>
        <begin position="39"/>
        <end position="55"/>
    </location>
</feature>
<proteinExistence type="predicted"/>
<accession>A0A8H9H8R7</accession>
<protein>
    <submittedName>
        <fullName evidence="2">Uncharacterized protein</fullName>
    </submittedName>
</protein>
<dbReference type="AlphaFoldDB" id="A0A8H9H8R7"/>
<reference evidence="2" key="1">
    <citation type="journal article" date="2014" name="Int. J. Syst. Evol. Microbiol.">
        <title>Complete genome sequence of Corynebacterium casei LMG S-19264T (=DSM 44701T), isolated from a smear-ripened cheese.</title>
        <authorList>
            <consortium name="US DOE Joint Genome Institute (JGI-PGF)"/>
            <person name="Walter F."/>
            <person name="Albersmeier A."/>
            <person name="Kalinowski J."/>
            <person name="Ruckert C."/>
        </authorList>
    </citation>
    <scope>NUCLEOTIDE SEQUENCE</scope>
    <source>
        <strain evidence="2">CGMCC 4.7372</strain>
    </source>
</reference>
<evidence type="ECO:0000313" key="2">
    <source>
        <dbReference type="EMBL" id="GGO97404.1"/>
    </source>
</evidence>
<dbReference type="Proteomes" id="UP000614239">
    <property type="component" value="Unassembled WGS sequence"/>
</dbReference>
<organism evidence="2 3">
    <name type="scientific">Actinomyces gaoshouyii</name>
    <dbReference type="NCBI Taxonomy" id="1960083"/>
    <lineage>
        <taxon>Bacteria</taxon>
        <taxon>Bacillati</taxon>
        <taxon>Actinomycetota</taxon>
        <taxon>Actinomycetes</taxon>
        <taxon>Actinomycetales</taxon>
        <taxon>Actinomycetaceae</taxon>
        <taxon>Actinomyces</taxon>
    </lineage>
</organism>
<dbReference type="EMBL" id="BMNJ01000003">
    <property type="protein sequence ID" value="GGO97404.1"/>
    <property type="molecule type" value="Genomic_DNA"/>
</dbReference>
<reference evidence="2" key="2">
    <citation type="submission" date="2020-09" db="EMBL/GenBank/DDBJ databases">
        <authorList>
            <person name="Sun Q."/>
            <person name="Zhou Y."/>
        </authorList>
    </citation>
    <scope>NUCLEOTIDE SEQUENCE</scope>
    <source>
        <strain evidence="2">CGMCC 4.7372</strain>
    </source>
</reference>
<sequence>MGGALALAACRALDPAPLTARAKDPAPPEASGAPPTQLAAAGPSEATAPAPTTDALDSGTGVGTGARRHGGVPIDA</sequence>
<keyword evidence="3" id="KW-1185">Reference proteome</keyword>
<gene>
    <name evidence="2" type="ORF">GCM10011612_09860</name>
</gene>
<name>A0A8H9H8R7_9ACTO</name>
<evidence type="ECO:0000313" key="3">
    <source>
        <dbReference type="Proteomes" id="UP000614239"/>
    </source>
</evidence>
<comment type="caution">
    <text evidence="2">The sequence shown here is derived from an EMBL/GenBank/DDBJ whole genome shotgun (WGS) entry which is preliminary data.</text>
</comment>
<feature type="region of interest" description="Disordered" evidence="1">
    <location>
        <begin position="14"/>
        <end position="76"/>
    </location>
</feature>